<feature type="chain" id="PRO_5003701325" evidence="2">
    <location>
        <begin position="24"/>
        <end position="320"/>
    </location>
</feature>
<dbReference type="PROSITE" id="PS51257">
    <property type="entry name" value="PROKAR_LIPOPROTEIN"/>
    <property type="match status" value="1"/>
</dbReference>
<gene>
    <name evidence="3" type="ORF">MAGb_5860</name>
</gene>
<sequence>MKKFKFMAFAIVAFIPPIPLIMAGCNNNNNNSNNTSHNNNKNPKDNDLGSVIKITNLGELAKKDIENIKNALIAKNSGLNLSELSIEIIEKENKAVIKAKDKSASYSGEVVVTFSVKNSKNEGTATTAETKLQFETKVKEVSSNITKAQESVKSTVIGTDEDSKVDNDKFEKAYPTAQKIMTESKKEIDKLEKDLNSFDTKSKQELSGSLSKVKNQFDAAKLEIDSIAEKHEQQNNPVTAQEAWNALRALWPRVKLVVINVPTFKEVIEHIKKHDEFKKYAHLISLSSKSNPGDRPSVTKPIYIDVKDESQTIQFIGSFA</sequence>
<proteinExistence type="predicted"/>
<comment type="caution">
    <text evidence="3">The sequence shown here is derived from an EMBL/GenBank/DDBJ whole genome shotgun (WGS) entry which is preliminary data.</text>
</comment>
<keyword evidence="1" id="KW-0175">Coiled coil</keyword>
<dbReference type="Proteomes" id="UP000003181">
    <property type="component" value="Unassembled WGS sequence"/>
</dbReference>
<evidence type="ECO:0000256" key="2">
    <source>
        <dbReference type="SAM" id="SignalP"/>
    </source>
</evidence>
<feature type="signal peptide" evidence="2">
    <location>
        <begin position="1"/>
        <end position="23"/>
    </location>
</feature>
<dbReference type="EMBL" id="AJPR01000011">
    <property type="protein sequence ID" value="EIN14969.1"/>
    <property type="molecule type" value="Genomic_DNA"/>
</dbReference>
<dbReference type="RefSeq" id="WP_004024323.1">
    <property type="nucleotide sequence ID" value="NZ_AJPR01000011.1"/>
</dbReference>
<organism evidence="3 4">
    <name type="scientific">Mycoplasmopsis agalactiae 14628</name>
    <dbReference type="NCBI Taxonomy" id="1110504"/>
    <lineage>
        <taxon>Bacteria</taxon>
        <taxon>Bacillati</taxon>
        <taxon>Mycoplasmatota</taxon>
        <taxon>Mycoplasmoidales</taxon>
        <taxon>Metamycoplasmataceae</taxon>
        <taxon>Mycoplasmopsis</taxon>
    </lineage>
</organism>
<name>I5D5L0_MYCAA</name>
<protein>
    <submittedName>
        <fullName evidence="3">Uncharacterized protein</fullName>
    </submittedName>
</protein>
<dbReference type="PATRIC" id="fig|1110504.5.peg.579"/>
<evidence type="ECO:0000313" key="4">
    <source>
        <dbReference type="Proteomes" id="UP000003181"/>
    </source>
</evidence>
<dbReference type="OrthoDB" id="399155at2"/>
<evidence type="ECO:0000313" key="3">
    <source>
        <dbReference type="EMBL" id="EIN14969.1"/>
    </source>
</evidence>
<feature type="coiled-coil region" evidence="1">
    <location>
        <begin position="181"/>
        <end position="230"/>
    </location>
</feature>
<reference evidence="3 4" key="1">
    <citation type="journal article" date="2012" name="Appl. Environ. Microbiol.">
        <title>Emergence of Atypical Mycoplasma agalactiae Strains Harboring a New Prophage and Associated with an Alpine Wild Ungulate Mortality Episode.</title>
        <authorList>
            <person name="Tardy F."/>
            <person name="Baranowski E."/>
            <person name="Nouvel L.X."/>
            <person name="Mick V."/>
            <person name="Manso-Silvan L."/>
            <person name="Thiaucourt F."/>
            <person name="Thebault P."/>
            <person name="Breton M."/>
            <person name="Sirand-Pugnet P."/>
            <person name="Blanchard A."/>
            <person name="Garnier A."/>
            <person name="Gibert P."/>
            <person name="Game Y."/>
            <person name="Poumarat F."/>
            <person name="Citti C."/>
        </authorList>
    </citation>
    <scope>NUCLEOTIDE SEQUENCE [LARGE SCALE GENOMIC DNA]</scope>
    <source>
        <strain evidence="3 4">14628</strain>
    </source>
</reference>
<dbReference type="NCBIfam" id="NF046007">
    <property type="entry name" value="MAG1450_fam"/>
    <property type="match status" value="1"/>
</dbReference>
<keyword evidence="2" id="KW-0732">Signal</keyword>
<evidence type="ECO:0000256" key="1">
    <source>
        <dbReference type="SAM" id="Coils"/>
    </source>
</evidence>
<accession>I5D5L0</accession>
<dbReference type="AlphaFoldDB" id="I5D5L0"/>